<organism evidence="2 3">
    <name type="scientific">Alicyclobacillus fastidiosus</name>
    <dbReference type="NCBI Taxonomy" id="392011"/>
    <lineage>
        <taxon>Bacteria</taxon>
        <taxon>Bacillati</taxon>
        <taxon>Bacillota</taxon>
        <taxon>Bacilli</taxon>
        <taxon>Bacillales</taxon>
        <taxon>Alicyclobacillaceae</taxon>
        <taxon>Alicyclobacillus</taxon>
    </lineage>
</organism>
<reference evidence="2 3" key="1">
    <citation type="journal article" date="2024" name="Int. J. Mol. Sci.">
        <title>Exploration of Alicyclobacillus spp. Genome in Search of Antibiotic Resistance.</title>
        <authorList>
            <person name="Bucka-Kolendo J."/>
            <person name="Kiousi D.E."/>
            <person name="Dekowska A."/>
            <person name="Mikolajczuk-Szczyrba A."/>
            <person name="Karadedos D.M."/>
            <person name="Michael P."/>
            <person name="Galanis A."/>
            <person name="Sokolowska B."/>
        </authorList>
    </citation>
    <scope>NUCLEOTIDE SEQUENCE [LARGE SCALE GENOMIC DNA]</scope>
    <source>
        <strain evidence="2 3">KKP 3000</strain>
    </source>
</reference>
<keyword evidence="1" id="KW-0812">Transmembrane</keyword>
<feature type="transmembrane region" description="Helical" evidence="1">
    <location>
        <begin position="104"/>
        <end position="126"/>
    </location>
</feature>
<comment type="caution">
    <text evidence="2">The sequence shown here is derived from an EMBL/GenBank/DDBJ whole genome shotgun (WGS) entry which is preliminary data.</text>
</comment>
<sequence length="181" mass="20450">MASRAFLDELNKLLRKLPYDDRKEILYDYEEHIRIAAEQGITDGELLKRLGDPKTIAKAIMAEYYLGLADETRSPTSIFRAIAASVSLGFFNFIIVFPPTIAFLAVFLVLYIVSWVLLLSPIFGVYCLIQGYGWSAVFASLLTLGIGIFLFMASSWTLKKIFTQWIGRYLKFNIRIAKGGS</sequence>
<dbReference type="EMBL" id="JBDXSU010000003">
    <property type="protein sequence ID" value="MFB5189473.1"/>
    <property type="molecule type" value="Genomic_DNA"/>
</dbReference>
<feature type="transmembrane region" description="Helical" evidence="1">
    <location>
        <begin position="78"/>
        <end position="97"/>
    </location>
</feature>
<feature type="transmembrane region" description="Helical" evidence="1">
    <location>
        <begin position="132"/>
        <end position="153"/>
    </location>
</feature>
<dbReference type="Proteomes" id="UP001579974">
    <property type="component" value="Unassembled WGS sequence"/>
</dbReference>
<evidence type="ECO:0000256" key="1">
    <source>
        <dbReference type="SAM" id="Phobius"/>
    </source>
</evidence>
<proteinExistence type="predicted"/>
<keyword evidence="1" id="KW-0472">Membrane</keyword>
<protein>
    <submittedName>
        <fullName evidence="2">DUF1700 domain-containing protein</fullName>
    </submittedName>
</protein>
<keyword evidence="1" id="KW-1133">Transmembrane helix</keyword>
<name>A0ABV5AB38_9BACL</name>
<keyword evidence="3" id="KW-1185">Reference proteome</keyword>
<dbReference type="RefSeq" id="WP_275475462.1">
    <property type="nucleotide sequence ID" value="NZ_CP162940.1"/>
</dbReference>
<evidence type="ECO:0000313" key="3">
    <source>
        <dbReference type="Proteomes" id="UP001579974"/>
    </source>
</evidence>
<dbReference type="Pfam" id="PF22564">
    <property type="entry name" value="HAAS"/>
    <property type="match status" value="1"/>
</dbReference>
<gene>
    <name evidence="2" type="ORF">KKP3000_002745</name>
</gene>
<evidence type="ECO:0000313" key="2">
    <source>
        <dbReference type="EMBL" id="MFB5189473.1"/>
    </source>
</evidence>
<accession>A0ABV5AB38</accession>